<dbReference type="PROSITE" id="PS00028">
    <property type="entry name" value="ZINC_FINGER_C2H2_1"/>
    <property type="match status" value="1"/>
</dbReference>
<feature type="coiled-coil region" evidence="12">
    <location>
        <begin position="227"/>
        <end position="254"/>
    </location>
</feature>
<reference evidence="15" key="1">
    <citation type="journal article" date="2023" name="G3 (Bethesda)">
        <title>A reference genome for the long-term kleptoplast-retaining sea slug Elysia crispata morphotype clarki.</title>
        <authorList>
            <person name="Eastman K.E."/>
            <person name="Pendleton A.L."/>
            <person name="Shaikh M.A."/>
            <person name="Suttiyut T."/>
            <person name="Ogas R."/>
            <person name="Tomko P."/>
            <person name="Gavelis G."/>
            <person name="Widhalm J.R."/>
            <person name="Wisecaver J.H."/>
        </authorList>
    </citation>
    <scope>NUCLEOTIDE SEQUENCE</scope>
    <source>
        <strain evidence="15">ECLA1</strain>
    </source>
</reference>
<dbReference type="GO" id="GO:0036064">
    <property type="term" value="C:ciliary basal body"/>
    <property type="evidence" value="ECO:0007669"/>
    <property type="project" value="TreeGrafter"/>
</dbReference>
<feature type="compositionally biased region" description="Acidic residues" evidence="13">
    <location>
        <begin position="861"/>
        <end position="871"/>
    </location>
</feature>
<evidence type="ECO:0000256" key="13">
    <source>
        <dbReference type="SAM" id="MobiDB-lite"/>
    </source>
</evidence>
<evidence type="ECO:0000256" key="12">
    <source>
        <dbReference type="SAM" id="Coils"/>
    </source>
</evidence>
<dbReference type="Proteomes" id="UP001283361">
    <property type="component" value="Unassembled WGS sequence"/>
</dbReference>
<dbReference type="GO" id="GO:0005814">
    <property type="term" value="C:centriole"/>
    <property type="evidence" value="ECO:0007669"/>
    <property type="project" value="UniProtKB-SubCell"/>
</dbReference>
<evidence type="ECO:0000259" key="14">
    <source>
        <dbReference type="PROSITE" id="PS50157"/>
    </source>
</evidence>
<evidence type="ECO:0000256" key="11">
    <source>
        <dbReference type="PROSITE-ProRule" id="PRU00042"/>
    </source>
</evidence>
<feature type="compositionally biased region" description="Basic and acidic residues" evidence="13">
    <location>
        <begin position="918"/>
        <end position="929"/>
    </location>
</feature>
<proteinExistence type="inferred from homology"/>
<evidence type="ECO:0000313" key="16">
    <source>
        <dbReference type="Proteomes" id="UP001283361"/>
    </source>
</evidence>
<sequence length="952" mass="106081">MTTQYMPPSSFMAGPPAGGYMGYPGKNGGFSFRKRVERVDWRRIASVDVDTIARTLDFTTLQDNIMNLTFCNLESEMDIRSIDPNFVKLFKLAQLTIEYLLHSQEYLTSLCSSMEDKCKQSEQETEKVKTELDTLQKEMVEVKKESHKRKKLLIAQQQLMYAGNESYNKCPFCTKAFLNNSYLQSHIIRRHSAGTNNNKDGSSSLSPDLGVGSDSGRGQGNNLDAEVSQIKERLLRQEAELKEEKRALLSLKNKDAKLTEGMLKQTPDQEHEAAEEEGEAGGVVASLMKEIREMNAKFQASQQALMELEARTGNKRSHLGLELEDDVENEKELLREQRSDVASHKEMIQMKIDQMQQLMESKLDKQDRKWQKRLHQMTQQHASEMKRLNNALESTSKSLEASHSPRSIKQRQDVEVLLKDALERHLQNISGETREQEKALEKQEKMLEKEIAHRAEARQKSGRTPRSGSRDATPRQSLQQQQQQLQQQQQQEIKHSSMYPSDDDEETAGFGTGTSSLRTPAGSIRASTMGQTGTQSLHTTQFLEELRKNPTLGVMRQELAALLQEHVEKKGIAAGQKGISDQVLQSKLSMLQTQRQAHVQKYPNFMELRDEFNKRATKEARERYKQMTVSPRGQPPAELSPKFPHHHIPPPNASVAPRAGPPHPQQHLNTVQRGPPRYQDGAGHLQASARSARKEKSPRPQPRATTPQGRRTPMSTGSTTEWTSTQFDSEDEDDESEANEVSHGGKAFMPSPGARLIQSGPARGPSPSPRTQHSPSHGPQPRLIQSKPLNSSAQEDADLEDLIESDGEERQEASHQRGGVSNLRNKIENQLGARTPGSKPFGGYDIAGTPKSTAGKKMADSDEESDWDDTEPAGKAPVAAKRPPGAGRASTDVASSNTYGTSAWGGSSSRAASTVRGDNVHKDLRERRSTSRSSFASVTSVSSDDEMNLDNI</sequence>
<keyword evidence="6 11" id="KW-0863">Zinc-finger</keyword>
<keyword evidence="5" id="KW-0479">Metal-binding</keyword>
<dbReference type="InterPro" id="IPR032714">
    <property type="entry name" value="DZIP1_N"/>
</dbReference>
<feature type="coiled-coil region" evidence="12">
    <location>
        <begin position="111"/>
        <end position="145"/>
    </location>
</feature>
<evidence type="ECO:0000256" key="4">
    <source>
        <dbReference type="ARBA" id="ARBA00022490"/>
    </source>
</evidence>
<keyword evidence="8 12" id="KW-0175">Coiled coil</keyword>
<keyword evidence="10" id="KW-0966">Cell projection</keyword>
<evidence type="ECO:0000256" key="7">
    <source>
        <dbReference type="ARBA" id="ARBA00022833"/>
    </source>
</evidence>
<feature type="region of interest" description="Disordered" evidence="13">
    <location>
        <begin position="192"/>
        <end position="222"/>
    </location>
</feature>
<feature type="compositionally biased region" description="Acidic residues" evidence="13">
    <location>
        <begin position="795"/>
        <end position="807"/>
    </location>
</feature>
<evidence type="ECO:0000256" key="6">
    <source>
        <dbReference type="ARBA" id="ARBA00022771"/>
    </source>
</evidence>
<dbReference type="Pfam" id="PF25977">
    <property type="entry name" value="DZIP1"/>
    <property type="match status" value="1"/>
</dbReference>
<comment type="similarity">
    <text evidence="3">Belongs to the DZIP C2H2-type zinc-finger protein family.</text>
</comment>
<evidence type="ECO:0000313" key="15">
    <source>
        <dbReference type="EMBL" id="KAK3744301.1"/>
    </source>
</evidence>
<evidence type="ECO:0000256" key="3">
    <source>
        <dbReference type="ARBA" id="ARBA00009131"/>
    </source>
</evidence>
<gene>
    <name evidence="15" type="ORF">RRG08_030385</name>
</gene>
<dbReference type="Pfam" id="PF13815">
    <property type="entry name" value="Dzip-like_N"/>
    <property type="match status" value="1"/>
</dbReference>
<dbReference type="GO" id="GO:0005737">
    <property type="term" value="C:cytoplasm"/>
    <property type="evidence" value="ECO:0007669"/>
    <property type="project" value="TreeGrafter"/>
</dbReference>
<feature type="compositionally biased region" description="Acidic residues" evidence="13">
    <location>
        <begin position="728"/>
        <end position="738"/>
    </location>
</feature>
<feature type="compositionally biased region" description="Polar residues" evidence="13">
    <location>
        <begin position="393"/>
        <end position="407"/>
    </location>
</feature>
<dbReference type="PANTHER" id="PTHR21502:SF3">
    <property type="entry name" value="CILIUM ASSEMBLY PROTEIN DZIP1L"/>
    <property type="match status" value="1"/>
</dbReference>
<evidence type="ECO:0000256" key="5">
    <source>
        <dbReference type="ARBA" id="ARBA00022723"/>
    </source>
</evidence>
<dbReference type="InterPro" id="IPR051241">
    <property type="entry name" value="DZIP_RILPL"/>
</dbReference>
<feature type="compositionally biased region" description="Acidic residues" evidence="13">
    <location>
        <begin position="943"/>
        <end position="952"/>
    </location>
</feature>
<feature type="domain" description="C2H2-type" evidence="14">
    <location>
        <begin position="168"/>
        <end position="196"/>
    </location>
</feature>
<feature type="region of interest" description="Disordered" evidence="13">
    <location>
        <begin position="393"/>
        <end position="412"/>
    </location>
</feature>
<organism evidence="15 16">
    <name type="scientific">Elysia crispata</name>
    <name type="common">lettuce slug</name>
    <dbReference type="NCBI Taxonomy" id="231223"/>
    <lineage>
        <taxon>Eukaryota</taxon>
        <taxon>Metazoa</taxon>
        <taxon>Spiralia</taxon>
        <taxon>Lophotrochozoa</taxon>
        <taxon>Mollusca</taxon>
        <taxon>Gastropoda</taxon>
        <taxon>Heterobranchia</taxon>
        <taxon>Euthyneura</taxon>
        <taxon>Panpulmonata</taxon>
        <taxon>Sacoglossa</taxon>
        <taxon>Placobranchoidea</taxon>
        <taxon>Plakobranchidae</taxon>
        <taxon>Elysia</taxon>
    </lineage>
</organism>
<keyword evidence="16" id="KW-1185">Reference proteome</keyword>
<feature type="compositionally biased region" description="Polar residues" evidence="13">
    <location>
        <begin position="193"/>
        <end position="206"/>
    </location>
</feature>
<keyword evidence="9" id="KW-0206">Cytoskeleton</keyword>
<evidence type="ECO:0000256" key="8">
    <source>
        <dbReference type="ARBA" id="ARBA00023054"/>
    </source>
</evidence>
<dbReference type="InterPro" id="IPR013087">
    <property type="entry name" value="Znf_C2H2_type"/>
</dbReference>
<keyword evidence="7" id="KW-0862">Zinc</keyword>
<feature type="compositionally biased region" description="Low complexity" evidence="13">
    <location>
        <begin position="476"/>
        <end position="491"/>
    </location>
</feature>
<feature type="compositionally biased region" description="Low complexity" evidence="13">
    <location>
        <begin position="900"/>
        <end position="913"/>
    </location>
</feature>
<dbReference type="InterPro" id="IPR058883">
    <property type="entry name" value="DZIP1_dom"/>
</dbReference>
<feature type="coiled-coil region" evidence="12">
    <location>
        <begin position="284"/>
        <end position="347"/>
    </location>
</feature>
<keyword evidence="4" id="KW-0963">Cytoplasm</keyword>
<evidence type="ECO:0000256" key="2">
    <source>
        <dbReference type="ARBA" id="ARBA00004120"/>
    </source>
</evidence>
<comment type="subcellular location">
    <subcellularLocation>
        <location evidence="2">Cytoplasm</location>
        <location evidence="2">Cytoskeleton</location>
        <location evidence="2">Cilium basal body</location>
    </subcellularLocation>
    <subcellularLocation>
        <location evidence="1">Cytoplasm</location>
        <location evidence="1">Cytoskeleton</location>
        <location evidence="1">Microtubule organizing center</location>
        <location evidence="1">Centrosome</location>
        <location evidence="1">Centriole</location>
    </subcellularLocation>
</comment>
<feature type="region of interest" description="Disordered" evidence="13">
    <location>
        <begin position="619"/>
        <end position="952"/>
    </location>
</feature>
<feature type="compositionally biased region" description="Polar residues" evidence="13">
    <location>
        <begin position="525"/>
        <end position="535"/>
    </location>
</feature>
<dbReference type="GO" id="GO:0060271">
    <property type="term" value="P:cilium assembly"/>
    <property type="evidence" value="ECO:0007669"/>
    <property type="project" value="TreeGrafter"/>
</dbReference>
<evidence type="ECO:0000256" key="1">
    <source>
        <dbReference type="ARBA" id="ARBA00004114"/>
    </source>
</evidence>
<feature type="compositionally biased region" description="Polar residues" evidence="13">
    <location>
        <begin position="703"/>
        <end position="727"/>
    </location>
</feature>
<dbReference type="PROSITE" id="PS50157">
    <property type="entry name" value="ZINC_FINGER_C2H2_2"/>
    <property type="match status" value="1"/>
</dbReference>
<feature type="region of interest" description="Disordered" evidence="13">
    <location>
        <begin position="454"/>
        <end position="535"/>
    </location>
</feature>
<name>A0AAE0YGU5_9GAST</name>
<evidence type="ECO:0000256" key="10">
    <source>
        <dbReference type="ARBA" id="ARBA00023273"/>
    </source>
</evidence>
<comment type="caution">
    <text evidence="15">The sequence shown here is derived from an EMBL/GenBank/DDBJ whole genome shotgun (WGS) entry which is preliminary data.</text>
</comment>
<accession>A0AAE0YGU5</accession>
<dbReference type="EMBL" id="JAWDGP010006267">
    <property type="protein sequence ID" value="KAK3744301.1"/>
    <property type="molecule type" value="Genomic_DNA"/>
</dbReference>
<dbReference type="GO" id="GO:0008270">
    <property type="term" value="F:zinc ion binding"/>
    <property type="evidence" value="ECO:0007669"/>
    <property type="project" value="UniProtKB-KW"/>
</dbReference>
<dbReference type="PANTHER" id="PTHR21502">
    <property type="entry name" value="ZINC FINGER PROTEIN DZIP1"/>
    <property type="match status" value="1"/>
</dbReference>
<evidence type="ECO:0000256" key="9">
    <source>
        <dbReference type="ARBA" id="ARBA00023212"/>
    </source>
</evidence>
<dbReference type="AlphaFoldDB" id="A0AAE0YGU5"/>
<protein>
    <recommendedName>
        <fullName evidence="14">C2H2-type domain-containing protein</fullName>
    </recommendedName>
</protein>
<feature type="compositionally biased region" description="Low complexity" evidence="13">
    <location>
        <begin position="931"/>
        <end position="942"/>
    </location>
</feature>